<dbReference type="AlphaFoldDB" id="A0AAW0VSU0"/>
<dbReference type="EMBL" id="JARKIK010000709">
    <property type="protein sequence ID" value="KAK8720218.1"/>
    <property type="molecule type" value="Genomic_DNA"/>
</dbReference>
<evidence type="ECO:0000313" key="2">
    <source>
        <dbReference type="Proteomes" id="UP001445076"/>
    </source>
</evidence>
<accession>A0AAW0VSU0</accession>
<organism evidence="1 2">
    <name type="scientific">Cherax quadricarinatus</name>
    <name type="common">Australian red claw crayfish</name>
    <dbReference type="NCBI Taxonomy" id="27406"/>
    <lineage>
        <taxon>Eukaryota</taxon>
        <taxon>Metazoa</taxon>
        <taxon>Ecdysozoa</taxon>
        <taxon>Arthropoda</taxon>
        <taxon>Crustacea</taxon>
        <taxon>Multicrustacea</taxon>
        <taxon>Malacostraca</taxon>
        <taxon>Eumalacostraca</taxon>
        <taxon>Eucarida</taxon>
        <taxon>Decapoda</taxon>
        <taxon>Pleocyemata</taxon>
        <taxon>Astacidea</taxon>
        <taxon>Parastacoidea</taxon>
        <taxon>Parastacidae</taxon>
        <taxon>Cherax</taxon>
    </lineage>
</organism>
<sequence>TTASDDHLQSLQHRRHLKLFTGCLTDGGLRMLQQCQQLRWLSLAVVSDDHAVCLLPQLYQIVTSTLHQLNSLNVRVSATAVSAAALTKLPSTEVMLELTDVSDDIVEDACVLAQKLQPTGG</sequence>
<proteinExistence type="predicted"/>
<protein>
    <submittedName>
        <fullName evidence="1">Uncharacterized protein</fullName>
    </submittedName>
</protein>
<evidence type="ECO:0000313" key="1">
    <source>
        <dbReference type="EMBL" id="KAK8720218.1"/>
    </source>
</evidence>
<feature type="non-terminal residue" evidence="1">
    <location>
        <position position="1"/>
    </location>
</feature>
<reference evidence="1 2" key="1">
    <citation type="journal article" date="2024" name="BMC Genomics">
        <title>Genome assembly of redclaw crayfish (Cherax quadricarinatus) provides insights into its immune adaptation and hypoxia tolerance.</title>
        <authorList>
            <person name="Liu Z."/>
            <person name="Zheng J."/>
            <person name="Li H."/>
            <person name="Fang K."/>
            <person name="Wang S."/>
            <person name="He J."/>
            <person name="Zhou D."/>
            <person name="Weng S."/>
            <person name="Chi M."/>
            <person name="Gu Z."/>
            <person name="He J."/>
            <person name="Li F."/>
            <person name="Wang M."/>
        </authorList>
    </citation>
    <scope>NUCLEOTIDE SEQUENCE [LARGE SCALE GENOMIC DNA]</scope>
    <source>
        <strain evidence="1">ZL_2023a</strain>
    </source>
</reference>
<comment type="caution">
    <text evidence="1">The sequence shown here is derived from an EMBL/GenBank/DDBJ whole genome shotgun (WGS) entry which is preliminary data.</text>
</comment>
<name>A0AAW0VSU0_CHEQU</name>
<dbReference type="Proteomes" id="UP001445076">
    <property type="component" value="Unassembled WGS sequence"/>
</dbReference>
<gene>
    <name evidence="1" type="ORF">OTU49_013500</name>
</gene>
<keyword evidence="2" id="KW-1185">Reference proteome</keyword>